<sequence>MHRHGSYIPKGEVQVFQNVESEFYSIAVAGLGKEDVGFNTLENLDECRENVRVAAGAGARALSSLGISMISVEGFGQAEAAAEGAALATWRFQDFKAKEDQKGVPHLELFMDADSYSICMRRGNFIVKYRYLLLRVDMKDFFCLYFILLNG</sequence>
<name>A0ABQ8TZ34_PERAM</name>
<organism evidence="2 3">
    <name type="scientific">Periplaneta americana</name>
    <name type="common">American cockroach</name>
    <name type="synonym">Blatta americana</name>
    <dbReference type="NCBI Taxonomy" id="6978"/>
    <lineage>
        <taxon>Eukaryota</taxon>
        <taxon>Metazoa</taxon>
        <taxon>Ecdysozoa</taxon>
        <taxon>Arthropoda</taxon>
        <taxon>Hexapoda</taxon>
        <taxon>Insecta</taxon>
        <taxon>Pterygota</taxon>
        <taxon>Neoptera</taxon>
        <taxon>Polyneoptera</taxon>
        <taxon>Dictyoptera</taxon>
        <taxon>Blattodea</taxon>
        <taxon>Blattoidea</taxon>
        <taxon>Blattidae</taxon>
        <taxon>Blattinae</taxon>
        <taxon>Periplaneta</taxon>
    </lineage>
</organism>
<dbReference type="EMBL" id="JAJSOF020000001">
    <property type="protein sequence ID" value="KAJ4451386.1"/>
    <property type="molecule type" value="Genomic_DNA"/>
</dbReference>
<dbReference type="Proteomes" id="UP001148838">
    <property type="component" value="Unassembled WGS sequence"/>
</dbReference>
<accession>A0ABQ8TZ34</accession>
<protein>
    <recommendedName>
        <fullName evidence="1">Peptidase M17 leucyl aminopeptidase N-terminal domain-containing protein</fullName>
    </recommendedName>
</protein>
<evidence type="ECO:0000313" key="3">
    <source>
        <dbReference type="Proteomes" id="UP001148838"/>
    </source>
</evidence>
<comment type="caution">
    <text evidence="2">The sequence shown here is derived from an EMBL/GenBank/DDBJ whole genome shotgun (WGS) entry which is preliminary data.</text>
</comment>
<proteinExistence type="predicted"/>
<reference evidence="2 3" key="1">
    <citation type="journal article" date="2022" name="Allergy">
        <title>Genome assembly and annotation of Periplaneta americana reveal a comprehensive cockroach allergen profile.</title>
        <authorList>
            <person name="Wang L."/>
            <person name="Xiong Q."/>
            <person name="Saelim N."/>
            <person name="Wang L."/>
            <person name="Nong W."/>
            <person name="Wan A.T."/>
            <person name="Shi M."/>
            <person name="Liu X."/>
            <person name="Cao Q."/>
            <person name="Hui J.H.L."/>
            <person name="Sookrung N."/>
            <person name="Leung T.F."/>
            <person name="Tungtrongchitr A."/>
            <person name="Tsui S.K.W."/>
        </authorList>
    </citation>
    <scope>NUCLEOTIDE SEQUENCE [LARGE SCALE GENOMIC DNA]</scope>
    <source>
        <strain evidence="2">PWHHKU_190912</strain>
    </source>
</reference>
<dbReference type="Pfam" id="PF02789">
    <property type="entry name" value="Peptidase_M17_N"/>
    <property type="match status" value="1"/>
</dbReference>
<gene>
    <name evidence="2" type="ORF">ANN_02848</name>
</gene>
<dbReference type="InterPro" id="IPR008283">
    <property type="entry name" value="Peptidase_M17_N"/>
</dbReference>
<dbReference type="Gene3D" id="3.40.220.10">
    <property type="entry name" value="Leucine Aminopeptidase, subunit E, domain 1"/>
    <property type="match status" value="1"/>
</dbReference>
<dbReference type="InterPro" id="IPR043472">
    <property type="entry name" value="Macro_dom-like"/>
</dbReference>
<keyword evidence="3" id="KW-1185">Reference proteome</keyword>
<evidence type="ECO:0000313" key="2">
    <source>
        <dbReference type="EMBL" id="KAJ4451386.1"/>
    </source>
</evidence>
<evidence type="ECO:0000259" key="1">
    <source>
        <dbReference type="Pfam" id="PF02789"/>
    </source>
</evidence>
<dbReference type="SUPFAM" id="SSF52949">
    <property type="entry name" value="Macro domain-like"/>
    <property type="match status" value="1"/>
</dbReference>
<feature type="domain" description="Peptidase M17 leucyl aminopeptidase N-terminal" evidence="1">
    <location>
        <begin position="10"/>
        <end position="98"/>
    </location>
</feature>